<sequence length="133" mass="15000">MDNINTNFNKDGFANMSMKEPEKEPVAKGVNHQNSVNDEARRINKQGENDEVEQSLLDSVDKLETLAQLNSKQFKFHIDEQTKSSVVVVTDKATNEVIRQIPSEEVLELASKIDALQEQIFGQPLGVLFDQKI</sequence>
<evidence type="ECO:0000313" key="1">
    <source>
        <dbReference type="EMBL" id="ATC81545.1"/>
    </source>
</evidence>
<protein>
    <submittedName>
        <fullName evidence="1">Uncharacterized protein</fullName>
    </submittedName>
</protein>
<reference evidence="1" key="1">
    <citation type="submission" date="2015-03" db="EMBL/GenBank/DDBJ databases">
        <authorList>
            <person name="Xie B.-B."/>
            <person name="Rong J.-C."/>
            <person name="Qin Q.-L."/>
            <person name="Zhang Y.-Z."/>
        </authorList>
    </citation>
    <scope>NUCLEOTIDE SEQUENCE</scope>
    <source>
        <strain evidence="1">DSM 14585</strain>
    </source>
</reference>
<dbReference type="EMBL" id="CP011011">
    <property type="protein sequence ID" value="ATC81545.1"/>
    <property type="molecule type" value="Genomic_DNA"/>
</dbReference>
<gene>
    <name evidence="1" type="ORF">PAGA_a1082</name>
</gene>
<dbReference type="Proteomes" id="UP000217277">
    <property type="component" value="Chromosome I"/>
</dbReference>
<keyword evidence="2" id="KW-1185">Reference proteome</keyword>
<name>A0ACA8DTZ8_9GAMM</name>
<accession>A0ACA8DTZ8</accession>
<proteinExistence type="predicted"/>
<evidence type="ECO:0000313" key="2">
    <source>
        <dbReference type="Proteomes" id="UP000217277"/>
    </source>
</evidence>
<organism evidence="1 2">
    <name type="scientific">Pseudoalteromonas agarivorans DSM 14585</name>
    <dbReference type="NCBI Taxonomy" id="1312369"/>
    <lineage>
        <taxon>Bacteria</taxon>
        <taxon>Pseudomonadati</taxon>
        <taxon>Pseudomonadota</taxon>
        <taxon>Gammaproteobacteria</taxon>
        <taxon>Alteromonadales</taxon>
        <taxon>Pseudoalteromonadaceae</taxon>
        <taxon>Pseudoalteromonas</taxon>
    </lineage>
</organism>